<evidence type="ECO:0000256" key="8">
    <source>
        <dbReference type="ARBA" id="ARBA00023163"/>
    </source>
</evidence>
<keyword evidence="6" id="KW-0482">Metalloprotease</keyword>
<accession>A0A4D9D9D2</accession>
<keyword evidence="9" id="KW-0539">Nucleus</keyword>
<evidence type="ECO:0000256" key="1">
    <source>
        <dbReference type="ARBA" id="ARBA00022670"/>
    </source>
</evidence>
<keyword evidence="3" id="KW-0378">Hydrolase</keyword>
<dbReference type="Pfam" id="PF00249">
    <property type="entry name" value="Myb_DNA-binding"/>
    <property type="match status" value="1"/>
</dbReference>
<name>A0A4D9D9D2_9STRA</name>
<evidence type="ECO:0000259" key="13">
    <source>
        <dbReference type="PROSITE" id="PS51294"/>
    </source>
</evidence>
<dbReference type="NCBIfam" id="TIGR01557">
    <property type="entry name" value="myb_SHAQKYF"/>
    <property type="match status" value="1"/>
</dbReference>
<dbReference type="EMBL" id="SDOX01000005">
    <property type="protein sequence ID" value="TFJ87624.1"/>
    <property type="molecule type" value="Genomic_DNA"/>
</dbReference>
<evidence type="ECO:0000259" key="11">
    <source>
        <dbReference type="PROSITE" id="PS50090"/>
    </source>
</evidence>
<feature type="domain" description="HTH myb-type" evidence="13">
    <location>
        <begin position="99"/>
        <end position="149"/>
    </location>
</feature>
<feature type="region of interest" description="Disordered" evidence="10">
    <location>
        <begin position="414"/>
        <end position="482"/>
    </location>
</feature>
<keyword evidence="7" id="KW-0238">DNA-binding</keyword>
<dbReference type="InterPro" id="IPR006447">
    <property type="entry name" value="Myb_dom_plants"/>
</dbReference>
<evidence type="ECO:0000256" key="3">
    <source>
        <dbReference type="ARBA" id="ARBA00022801"/>
    </source>
</evidence>
<evidence type="ECO:0000313" key="15">
    <source>
        <dbReference type="Proteomes" id="UP000355283"/>
    </source>
</evidence>
<dbReference type="GO" id="GO:0003677">
    <property type="term" value="F:DNA binding"/>
    <property type="evidence" value="ECO:0007669"/>
    <property type="project" value="UniProtKB-KW"/>
</dbReference>
<evidence type="ECO:0000256" key="9">
    <source>
        <dbReference type="ARBA" id="ARBA00023242"/>
    </source>
</evidence>
<evidence type="ECO:0000256" key="6">
    <source>
        <dbReference type="ARBA" id="ARBA00023049"/>
    </source>
</evidence>
<gene>
    <name evidence="14" type="ORF">NSK_000975</name>
</gene>
<dbReference type="AlphaFoldDB" id="A0A4D9D9D2"/>
<protein>
    <submittedName>
        <fullName evidence="14">Uncharacterized protein</fullName>
    </submittedName>
</protein>
<dbReference type="GO" id="GO:0006508">
    <property type="term" value="P:proteolysis"/>
    <property type="evidence" value="ECO:0007669"/>
    <property type="project" value="UniProtKB-KW"/>
</dbReference>
<evidence type="ECO:0000256" key="7">
    <source>
        <dbReference type="ARBA" id="ARBA00023125"/>
    </source>
</evidence>
<dbReference type="PANTHER" id="PTHR12802">
    <property type="entry name" value="SWI/SNF COMPLEX-RELATED"/>
    <property type="match status" value="1"/>
</dbReference>
<evidence type="ECO:0000313" key="14">
    <source>
        <dbReference type="EMBL" id="TFJ87624.1"/>
    </source>
</evidence>
<dbReference type="PANTHER" id="PTHR12802:SF155">
    <property type="entry name" value="DEUBIQUITINASE MYSM1"/>
    <property type="match status" value="1"/>
</dbReference>
<feature type="region of interest" description="Disordered" evidence="10">
    <location>
        <begin position="74"/>
        <end position="99"/>
    </location>
</feature>
<evidence type="ECO:0000256" key="2">
    <source>
        <dbReference type="ARBA" id="ARBA00022723"/>
    </source>
</evidence>
<dbReference type="OrthoDB" id="118550at2759"/>
<keyword evidence="8" id="KW-0804">Transcription</keyword>
<feature type="region of interest" description="Disordered" evidence="10">
    <location>
        <begin position="1"/>
        <end position="24"/>
    </location>
</feature>
<evidence type="ECO:0000259" key="12">
    <source>
        <dbReference type="PROSITE" id="PS51293"/>
    </source>
</evidence>
<dbReference type="InterPro" id="IPR017884">
    <property type="entry name" value="SANT_dom"/>
</dbReference>
<dbReference type="SMART" id="SM00717">
    <property type="entry name" value="SANT"/>
    <property type="match status" value="1"/>
</dbReference>
<dbReference type="InterPro" id="IPR009057">
    <property type="entry name" value="Homeodomain-like_sf"/>
</dbReference>
<dbReference type="InterPro" id="IPR001005">
    <property type="entry name" value="SANT/Myb"/>
</dbReference>
<feature type="domain" description="Myb-like" evidence="11">
    <location>
        <begin position="95"/>
        <end position="145"/>
    </location>
</feature>
<dbReference type="GO" id="GO:0008237">
    <property type="term" value="F:metallopeptidase activity"/>
    <property type="evidence" value="ECO:0007669"/>
    <property type="project" value="UniProtKB-KW"/>
</dbReference>
<feature type="compositionally biased region" description="Polar residues" evidence="10">
    <location>
        <begin position="13"/>
        <end position="24"/>
    </location>
</feature>
<dbReference type="Gene3D" id="1.10.10.60">
    <property type="entry name" value="Homeodomain-like"/>
    <property type="match status" value="1"/>
</dbReference>
<keyword evidence="4" id="KW-0862">Zinc</keyword>
<feature type="region of interest" description="Disordered" evidence="10">
    <location>
        <begin position="254"/>
        <end position="310"/>
    </location>
</feature>
<evidence type="ECO:0000256" key="5">
    <source>
        <dbReference type="ARBA" id="ARBA00023015"/>
    </source>
</evidence>
<comment type="caution">
    <text evidence="14">The sequence shown here is derived from an EMBL/GenBank/DDBJ whole genome shotgun (WGS) entry which is preliminary data.</text>
</comment>
<reference evidence="14 15" key="1">
    <citation type="submission" date="2019-01" db="EMBL/GenBank/DDBJ databases">
        <title>Nuclear Genome Assembly of the Microalgal Biofuel strain Nannochloropsis salina CCMP1776.</title>
        <authorList>
            <person name="Hovde B."/>
        </authorList>
    </citation>
    <scope>NUCLEOTIDE SEQUENCE [LARGE SCALE GENOMIC DNA]</scope>
    <source>
        <strain evidence="14 15">CCMP1776</strain>
    </source>
</reference>
<dbReference type="PROSITE" id="PS50090">
    <property type="entry name" value="MYB_LIKE"/>
    <property type="match status" value="1"/>
</dbReference>
<dbReference type="PROSITE" id="PS51294">
    <property type="entry name" value="HTH_MYB"/>
    <property type="match status" value="1"/>
</dbReference>
<organism evidence="14 15">
    <name type="scientific">Nannochloropsis salina CCMP1776</name>
    <dbReference type="NCBI Taxonomy" id="1027361"/>
    <lineage>
        <taxon>Eukaryota</taxon>
        <taxon>Sar</taxon>
        <taxon>Stramenopiles</taxon>
        <taxon>Ochrophyta</taxon>
        <taxon>Eustigmatophyceae</taxon>
        <taxon>Eustigmatales</taxon>
        <taxon>Monodopsidaceae</taxon>
        <taxon>Microchloropsis</taxon>
        <taxon>Microchloropsis salina</taxon>
    </lineage>
</organism>
<proteinExistence type="predicted"/>
<keyword evidence="2" id="KW-0479">Metal-binding</keyword>
<keyword evidence="15" id="KW-1185">Reference proteome</keyword>
<feature type="domain" description="SANT" evidence="12">
    <location>
        <begin position="98"/>
        <end position="141"/>
    </location>
</feature>
<dbReference type="PROSITE" id="PS51293">
    <property type="entry name" value="SANT"/>
    <property type="match status" value="1"/>
</dbReference>
<dbReference type="SUPFAM" id="SSF46689">
    <property type="entry name" value="Homeodomain-like"/>
    <property type="match status" value="1"/>
</dbReference>
<sequence length="606" mass="64023">MGIGSEAVAEVGSGTSSAPCGSNSASPMMPVVTASQNAAGSVAGSMLPVSCVASAAIAPQTLSTTVGVAASAPAASPTTSKLHKGTSSMTQLGETGRENTGRWTCEEHVLFLKGLEMHGKGWKKIAKLIKTRTVVQIRTHAQKYFQKLAKAKKNGHHGDMLGMEGTRFGGKRVKFTGKRRGLVYGSYLVGAEATSAAISPALQSYMPGSWAGREEGEALSDKEEDAAIEKGLYRFLSPVVLDAAVSNLDATAPEVLPPSTPGTGVHANGAVGVDGETTEEDGSSGGDNVDVSETNEDADSSSGEPLPRLARVTNDMYERCGVPTWFMKGGDIEELLADAAAIDWHEDSGGDAVKAEERGASILNANIENSAQAQSHRNGEKVAVLNRVAAVKEAGEISADSSYIKSGGSQCVNYPPTTNTIDGKRSNMNSGPSLPTANGRNGAASGRCVTGRGQQQKKKQRKTQESGKHGKQQFVTKHSAPTGDMCQSKAGAGTIVLQGDINCFASLDPHHVELKEEHSHHELRLEELQQSGVDDDTFAHMDFLAKDEAPVDHHAGHLHTISTHDDVHSHADHDVHMRNYDVFWKNTVPDGDHGLLLDDFDCGIEF</sequence>
<keyword evidence="1" id="KW-0645">Protease</keyword>
<evidence type="ECO:0000256" key="4">
    <source>
        <dbReference type="ARBA" id="ARBA00022833"/>
    </source>
</evidence>
<keyword evidence="5" id="KW-0805">Transcription regulation</keyword>
<dbReference type="CDD" id="cd00167">
    <property type="entry name" value="SANT"/>
    <property type="match status" value="1"/>
</dbReference>
<feature type="compositionally biased region" description="Polar residues" evidence="10">
    <location>
        <begin position="414"/>
        <end position="439"/>
    </location>
</feature>
<dbReference type="InterPro" id="IPR017930">
    <property type="entry name" value="Myb_dom"/>
</dbReference>
<dbReference type="Proteomes" id="UP000355283">
    <property type="component" value="Unassembled WGS sequence"/>
</dbReference>
<dbReference type="FunFam" id="1.10.10.60:FF:000151">
    <property type="entry name" value="histone H2A deubiquitinase MYSM1 isoform X2"/>
    <property type="match status" value="1"/>
</dbReference>
<evidence type="ECO:0000256" key="10">
    <source>
        <dbReference type="SAM" id="MobiDB-lite"/>
    </source>
</evidence>
<dbReference type="GO" id="GO:0046872">
    <property type="term" value="F:metal ion binding"/>
    <property type="evidence" value="ECO:0007669"/>
    <property type="project" value="UniProtKB-KW"/>
</dbReference>